<dbReference type="GO" id="GO:0016491">
    <property type="term" value="F:oxidoreductase activity"/>
    <property type="evidence" value="ECO:0007669"/>
    <property type="project" value="InterPro"/>
</dbReference>
<dbReference type="InterPro" id="IPR016156">
    <property type="entry name" value="FAD/NAD-linked_Rdtase_dimer_sf"/>
</dbReference>
<dbReference type="PRINTS" id="PR00368">
    <property type="entry name" value="FADPNR"/>
</dbReference>
<dbReference type="Gene3D" id="3.50.50.60">
    <property type="entry name" value="FAD/NAD(P)-binding domain"/>
    <property type="match status" value="2"/>
</dbReference>
<dbReference type="SUPFAM" id="SSF55424">
    <property type="entry name" value="FAD/NAD-linked reductases, dimerisation (C-terminal) domain"/>
    <property type="match status" value="1"/>
</dbReference>
<evidence type="ECO:0000313" key="7">
    <source>
        <dbReference type="EMBL" id="KAK4228780.1"/>
    </source>
</evidence>
<dbReference type="Pfam" id="PF02852">
    <property type="entry name" value="Pyr_redox_dim"/>
    <property type="match status" value="1"/>
</dbReference>
<evidence type="ECO:0000256" key="3">
    <source>
        <dbReference type="ARBA" id="ARBA00022630"/>
    </source>
</evidence>
<feature type="non-terminal residue" evidence="7">
    <location>
        <position position="480"/>
    </location>
</feature>
<dbReference type="PRINTS" id="PR00411">
    <property type="entry name" value="PNDRDTASEI"/>
</dbReference>
<evidence type="ECO:0000259" key="6">
    <source>
        <dbReference type="Pfam" id="PF07992"/>
    </source>
</evidence>
<reference evidence="7" key="2">
    <citation type="submission" date="2023-05" db="EMBL/GenBank/DDBJ databases">
        <authorList>
            <consortium name="Lawrence Berkeley National Laboratory"/>
            <person name="Steindorff A."/>
            <person name="Hensen N."/>
            <person name="Bonometti L."/>
            <person name="Westerberg I."/>
            <person name="Brannstrom I.O."/>
            <person name="Guillou S."/>
            <person name="Cros-Aarteil S."/>
            <person name="Calhoun S."/>
            <person name="Haridas S."/>
            <person name="Kuo A."/>
            <person name="Mondo S."/>
            <person name="Pangilinan J."/>
            <person name="Riley R."/>
            <person name="Labutti K."/>
            <person name="Andreopoulos B."/>
            <person name="Lipzen A."/>
            <person name="Chen C."/>
            <person name="Yanf M."/>
            <person name="Daum C."/>
            <person name="Ng V."/>
            <person name="Clum A."/>
            <person name="Ohm R."/>
            <person name="Martin F."/>
            <person name="Silar P."/>
            <person name="Natvig D."/>
            <person name="Lalanne C."/>
            <person name="Gautier V."/>
            <person name="Ament-Velasquez S.L."/>
            <person name="Kruys A."/>
            <person name="Hutchinson M.I."/>
            <person name="Powell A.J."/>
            <person name="Barry K."/>
            <person name="Miller A.N."/>
            <person name="Grigoriev I.V."/>
            <person name="Debuchy R."/>
            <person name="Gladieux P."/>
            <person name="Thoren M.H."/>
            <person name="Johannesson H."/>
        </authorList>
    </citation>
    <scope>NUCLEOTIDE SEQUENCE</scope>
    <source>
        <strain evidence="7">CBS 990.96</strain>
    </source>
</reference>
<dbReference type="Proteomes" id="UP001301958">
    <property type="component" value="Unassembled WGS sequence"/>
</dbReference>
<gene>
    <name evidence="7" type="ORF">QBC38DRAFT_474314</name>
</gene>
<evidence type="ECO:0000256" key="4">
    <source>
        <dbReference type="ARBA" id="ARBA00022827"/>
    </source>
</evidence>
<dbReference type="InterPro" id="IPR036188">
    <property type="entry name" value="FAD/NAD-bd_sf"/>
</dbReference>
<comment type="caution">
    <text evidence="7">The sequence shown here is derived from an EMBL/GenBank/DDBJ whole genome shotgun (WGS) entry which is preliminary data.</text>
</comment>
<dbReference type="EMBL" id="MU865315">
    <property type="protein sequence ID" value="KAK4228780.1"/>
    <property type="molecule type" value="Genomic_DNA"/>
</dbReference>
<feature type="domain" description="Pyridine nucleotide-disulphide oxidoreductase dimerisation" evidence="5">
    <location>
        <begin position="335"/>
        <end position="439"/>
    </location>
</feature>
<proteinExistence type="inferred from homology"/>
<dbReference type="InterPro" id="IPR023753">
    <property type="entry name" value="FAD/NAD-binding_dom"/>
</dbReference>
<dbReference type="InterPro" id="IPR004099">
    <property type="entry name" value="Pyr_nucl-diS_OxRdtase_dimer"/>
</dbReference>
<keyword evidence="4" id="KW-0274">FAD</keyword>
<dbReference type="Pfam" id="PF07992">
    <property type="entry name" value="Pyr_redox_2"/>
    <property type="match status" value="1"/>
</dbReference>
<dbReference type="PANTHER" id="PTHR43429">
    <property type="entry name" value="PYRIDINE NUCLEOTIDE-DISULFIDE OXIDOREDUCTASE DOMAIN-CONTAINING"/>
    <property type="match status" value="1"/>
</dbReference>
<accession>A0AAN7BSM2</accession>
<organism evidence="7 8">
    <name type="scientific">Podospora fimiseda</name>
    <dbReference type="NCBI Taxonomy" id="252190"/>
    <lineage>
        <taxon>Eukaryota</taxon>
        <taxon>Fungi</taxon>
        <taxon>Dikarya</taxon>
        <taxon>Ascomycota</taxon>
        <taxon>Pezizomycotina</taxon>
        <taxon>Sordariomycetes</taxon>
        <taxon>Sordariomycetidae</taxon>
        <taxon>Sordariales</taxon>
        <taxon>Podosporaceae</taxon>
        <taxon>Podospora</taxon>
    </lineage>
</organism>
<protein>
    <submittedName>
        <fullName evidence="7">NADH oxidase</fullName>
    </submittedName>
</protein>
<dbReference type="PANTHER" id="PTHR43429:SF3">
    <property type="entry name" value="NITRITE REDUCTASE [NAD(P)H]"/>
    <property type="match status" value="1"/>
</dbReference>
<dbReference type="SUPFAM" id="SSF51905">
    <property type="entry name" value="FAD/NAD(P)-binding domain"/>
    <property type="match status" value="1"/>
</dbReference>
<evidence type="ECO:0000256" key="2">
    <source>
        <dbReference type="ARBA" id="ARBA00009130"/>
    </source>
</evidence>
<reference evidence="7" key="1">
    <citation type="journal article" date="2023" name="Mol. Phylogenet. Evol.">
        <title>Genome-scale phylogeny and comparative genomics of the fungal order Sordariales.</title>
        <authorList>
            <person name="Hensen N."/>
            <person name="Bonometti L."/>
            <person name="Westerberg I."/>
            <person name="Brannstrom I.O."/>
            <person name="Guillou S."/>
            <person name="Cros-Aarteil S."/>
            <person name="Calhoun S."/>
            <person name="Haridas S."/>
            <person name="Kuo A."/>
            <person name="Mondo S."/>
            <person name="Pangilinan J."/>
            <person name="Riley R."/>
            <person name="LaButti K."/>
            <person name="Andreopoulos B."/>
            <person name="Lipzen A."/>
            <person name="Chen C."/>
            <person name="Yan M."/>
            <person name="Daum C."/>
            <person name="Ng V."/>
            <person name="Clum A."/>
            <person name="Steindorff A."/>
            <person name="Ohm R.A."/>
            <person name="Martin F."/>
            <person name="Silar P."/>
            <person name="Natvig D.O."/>
            <person name="Lalanne C."/>
            <person name="Gautier V."/>
            <person name="Ament-Velasquez S.L."/>
            <person name="Kruys A."/>
            <person name="Hutchinson M.I."/>
            <person name="Powell A.J."/>
            <person name="Barry K."/>
            <person name="Miller A.N."/>
            <person name="Grigoriev I.V."/>
            <person name="Debuchy R."/>
            <person name="Gladieux P."/>
            <person name="Hiltunen Thoren M."/>
            <person name="Johannesson H."/>
        </authorList>
    </citation>
    <scope>NUCLEOTIDE SEQUENCE</scope>
    <source>
        <strain evidence="7">CBS 990.96</strain>
    </source>
</reference>
<evidence type="ECO:0000313" key="8">
    <source>
        <dbReference type="Proteomes" id="UP001301958"/>
    </source>
</evidence>
<evidence type="ECO:0000259" key="5">
    <source>
        <dbReference type="Pfam" id="PF02852"/>
    </source>
</evidence>
<keyword evidence="3" id="KW-0285">Flavoprotein</keyword>
<name>A0AAN7BSM2_9PEZI</name>
<keyword evidence="8" id="KW-1185">Reference proteome</keyword>
<evidence type="ECO:0000256" key="1">
    <source>
        <dbReference type="ARBA" id="ARBA00001974"/>
    </source>
</evidence>
<feature type="domain" description="FAD/NAD(P)-binding" evidence="6">
    <location>
        <begin position="8"/>
        <end position="311"/>
    </location>
</feature>
<comment type="similarity">
    <text evidence="2">Belongs to the class-III pyridine nucleotide-disulfide oxidoreductase family.</text>
</comment>
<comment type="cofactor">
    <cofactor evidence="1">
        <name>FAD</name>
        <dbReference type="ChEBI" id="CHEBI:57692"/>
    </cofactor>
</comment>
<dbReference type="InterPro" id="IPR050260">
    <property type="entry name" value="FAD-bd_OxRdtase"/>
</dbReference>
<dbReference type="AlphaFoldDB" id="A0AAN7BSM2"/>
<sequence>MTVTSPQRVIIAGAVASGLSCATRLRRLSEHLQITVLERGPLISYANCGIPYALSDVISPESKLLLQSPEKVKAWFNVDVLINTALIRINRADKTVTILRDGKEEVLGYDKLVLGLGAEPIVPRVEGLEGDGVFTLTTIGDLRGIKSWVKERGVKSVVVLGGAFIGVEAAENLQGMEGIEQVKVVEKEKHLFPLSDGDIVYPVENEMRKNGVKLYTGRSVARVNLKEGKLWLDDGEELGAEMIIVAAGIRARMDIPKEAGLECGKTGVSVNEYMQSVSDEDIYCVGDMIETENRVLGVRTQLALAGPANRQGRLAADNICGRRIKYRGNVGTSVCKVFGKAIGMVGLGERGLERFKLKEKSQKVTVHPVNHAGYYPGSERLTLRIHFETESGKILGAQCVGGDKAGVDKQISVLATAMMGDMTVEDLEHLELAYAPPFGAAKDAVNMGGFVAGNVLRGDVEIVHAGDSDCKLENYQVVDV</sequence>